<name>A0A1H2TL48_9FLAO</name>
<dbReference type="Gene3D" id="3.40.50.1000">
    <property type="entry name" value="HAD superfamily/HAD-like"/>
    <property type="match status" value="1"/>
</dbReference>
<comment type="caution">
    <text evidence="1">The sequence shown here is derived from an EMBL/GenBank/DDBJ whole genome shotgun (WGS) entry which is preliminary data.</text>
</comment>
<dbReference type="NCBIfam" id="TIGR01484">
    <property type="entry name" value="HAD-SF-IIB"/>
    <property type="match status" value="1"/>
</dbReference>
<dbReference type="PROSITE" id="PS01228">
    <property type="entry name" value="COF_1"/>
    <property type="match status" value="1"/>
</dbReference>
<dbReference type="CDD" id="cd07518">
    <property type="entry name" value="HAD_YbiV-Like"/>
    <property type="match status" value="1"/>
</dbReference>
<dbReference type="GO" id="GO:0016791">
    <property type="term" value="F:phosphatase activity"/>
    <property type="evidence" value="ECO:0007669"/>
    <property type="project" value="TreeGrafter"/>
</dbReference>
<dbReference type="GO" id="GO:0005829">
    <property type="term" value="C:cytosol"/>
    <property type="evidence" value="ECO:0007669"/>
    <property type="project" value="TreeGrafter"/>
</dbReference>
<dbReference type="InterPro" id="IPR000150">
    <property type="entry name" value="Cof"/>
</dbReference>
<sequence>MIKLIISDMDGTLLNSRHELPKDFMCVFKQLRQRGIYFCAASGRQYLSLLQFFDPIKDDMAFISENGAFVNVNGKEVYQNAIAPYYIQQVLERYRQFTGMAVGLCGKKATYLFPTTPYAEEQVRIYHHTVVKVTDLSEIEDDIFQITLLDPRGAREHSFPAFSSFSQEGLKVTISGAYWIDITNAGVNKGVAVTALQESLGVTPNETMAFGDYLNDLELLARATYSYAMKNAQEEVKQVATYQTEEDNDHDGVLKTIVRELKINLNS</sequence>
<dbReference type="SFLD" id="SFLDG01140">
    <property type="entry name" value="C2.B:_Phosphomannomutase_and_P"/>
    <property type="match status" value="1"/>
</dbReference>
<dbReference type="PANTHER" id="PTHR10000:SF53">
    <property type="entry name" value="5-AMINO-6-(5-PHOSPHO-D-RIBITYLAMINO)URACIL PHOSPHATASE YBJI-RELATED"/>
    <property type="match status" value="1"/>
</dbReference>
<dbReference type="RefSeq" id="WP_016420195.1">
    <property type="nucleotide sequence ID" value="NZ_FNND01000002.1"/>
</dbReference>
<gene>
    <name evidence="1" type="ORF">SAMN05444420_102216</name>
</gene>
<dbReference type="AlphaFoldDB" id="A0A1H2TL48"/>
<dbReference type="Proteomes" id="UP000182771">
    <property type="component" value="Unassembled WGS sequence"/>
</dbReference>
<organism evidence="1 2">
    <name type="scientific">Capnocytophaga granulosa</name>
    <dbReference type="NCBI Taxonomy" id="45242"/>
    <lineage>
        <taxon>Bacteria</taxon>
        <taxon>Pseudomonadati</taxon>
        <taxon>Bacteroidota</taxon>
        <taxon>Flavobacteriia</taxon>
        <taxon>Flavobacteriales</taxon>
        <taxon>Flavobacteriaceae</taxon>
        <taxon>Capnocytophaga</taxon>
    </lineage>
</organism>
<evidence type="ECO:0000313" key="2">
    <source>
        <dbReference type="Proteomes" id="UP000182771"/>
    </source>
</evidence>
<accession>A0A1H2TL48</accession>
<dbReference type="EMBL" id="FNND01000002">
    <property type="protein sequence ID" value="SDW43969.1"/>
    <property type="molecule type" value="Genomic_DNA"/>
</dbReference>
<dbReference type="InterPro" id="IPR023214">
    <property type="entry name" value="HAD_sf"/>
</dbReference>
<dbReference type="OrthoDB" id="9814970at2"/>
<dbReference type="Gene3D" id="3.30.1240.10">
    <property type="match status" value="1"/>
</dbReference>
<dbReference type="InterPro" id="IPR006379">
    <property type="entry name" value="HAD-SF_hydro_IIB"/>
</dbReference>
<keyword evidence="2" id="KW-1185">Reference proteome</keyword>
<dbReference type="GeneID" id="85016309"/>
<dbReference type="SFLD" id="SFLDG01144">
    <property type="entry name" value="C2.B.4:_PGP_Like"/>
    <property type="match status" value="1"/>
</dbReference>
<dbReference type="SFLD" id="SFLDS00003">
    <property type="entry name" value="Haloacid_Dehalogenase"/>
    <property type="match status" value="1"/>
</dbReference>
<dbReference type="NCBIfam" id="TIGR00099">
    <property type="entry name" value="Cof-subfamily"/>
    <property type="match status" value="1"/>
</dbReference>
<dbReference type="Pfam" id="PF08282">
    <property type="entry name" value="Hydrolase_3"/>
    <property type="match status" value="1"/>
</dbReference>
<evidence type="ECO:0008006" key="3">
    <source>
        <dbReference type="Google" id="ProtNLM"/>
    </source>
</evidence>
<evidence type="ECO:0000313" key="1">
    <source>
        <dbReference type="EMBL" id="SDW43969.1"/>
    </source>
</evidence>
<protein>
    <recommendedName>
        <fullName evidence="3">Sugar-phosphatase</fullName>
    </recommendedName>
</protein>
<dbReference type="SUPFAM" id="SSF56784">
    <property type="entry name" value="HAD-like"/>
    <property type="match status" value="1"/>
</dbReference>
<dbReference type="GO" id="GO:0000287">
    <property type="term" value="F:magnesium ion binding"/>
    <property type="evidence" value="ECO:0007669"/>
    <property type="project" value="TreeGrafter"/>
</dbReference>
<dbReference type="PANTHER" id="PTHR10000">
    <property type="entry name" value="PHOSPHOSERINE PHOSPHATASE"/>
    <property type="match status" value="1"/>
</dbReference>
<proteinExistence type="predicted"/>
<reference evidence="1 2" key="1">
    <citation type="submission" date="2016-10" db="EMBL/GenBank/DDBJ databases">
        <authorList>
            <person name="Varghese N."/>
            <person name="Submissions S."/>
        </authorList>
    </citation>
    <scope>NUCLEOTIDE SEQUENCE [LARGE SCALE GENOMIC DNA]</scope>
    <source>
        <strain evidence="1 2">DSM 11449</strain>
    </source>
</reference>
<dbReference type="InterPro" id="IPR036412">
    <property type="entry name" value="HAD-like_sf"/>
</dbReference>